<accession>A0A0N0NR39</accession>
<evidence type="ECO:0000256" key="1">
    <source>
        <dbReference type="ARBA" id="ARBA00013201"/>
    </source>
</evidence>
<reference evidence="6 7" key="1">
    <citation type="submission" date="2015-06" db="EMBL/GenBank/DDBJ databases">
        <title>Draft genome of the ant-associated black yeast Phialophora attae CBS 131958.</title>
        <authorList>
            <person name="Moreno L.F."/>
            <person name="Stielow B.J."/>
            <person name="de Hoog S."/>
            <person name="Vicente V.A."/>
            <person name="Weiss V.A."/>
            <person name="de Vries M."/>
            <person name="Cruz L.M."/>
            <person name="Souza E.M."/>
        </authorList>
    </citation>
    <scope>NUCLEOTIDE SEQUENCE [LARGE SCALE GENOMIC DNA]</scope>
    <source>
        <strain evidence="6 7">CBS 131958</strain>
    </source>
</reference>
<dbReference type="GeneID" id="28740631"/>
<feature type="chain" id="PRO_5005856835" description="1-alkyl-2-acetylglycerophosphocholine esterase" evidence="5">
    <location>
        <begin position="21"/>
        <end position="504"/>
    </location>
</feature>
<evidence type="ECO:0000256" key="3">
    <source>
        <dbReference type="ARBA" id="ARBA00022963"/>
    </source>
</evidence>
<dbReference type="GO" id="GO:0003847">
    <property type="term" value="F:1-alkyl-2-acetylglycerophosphocholine esterase activity"/>
    <property type="evidence" value="ECO:0007669"/>
    <property type="project" value="UniProtKB-EC"/>
</dbReference>
<dbReference type="EMBL" id="LFJN01000003">
    <property type="protein sequence ID" value="KPI44651.1"/>
    <property type="molecule type" value="Genomic_DNA"/>
</dbReference>
<dbReference type="PANTHER" id="PTHR10272:SF14">
    <property type="entry name" value="PAF ACETYLHYDROLASE FAMILY PROTEIN"/>
    <property type="match status" value="1"/>
</dbReference>
<keyword evidence="7" id="KW-1185">Reference proteome</keyword>
<feature type="signal peptide" evidence="5">
    <location>
        <begin position="1"/>
        <end position="20"/>
    </location>
</feature>
<dbReference type="SUPFAM" id="SSF53474">
    <property type="entry name" value="alpha/beta-Hydrolases"/>
    <property type="match status" value="1"/>
</dbReference>
<gene>
    <name evidence="6" type="ORF">AB675_8314</name>
</gene>
<dbReference type="Gene3D" id="3.40.50.1820">
    <property type="entry name" value="alpha/beta hydrolase"/>
    <property type="match status" value="1"/>
</dbReference>
<comment type="caution">
    <text evidence="6">The sequence shown here is derived from an EMBL/GenBank/DDBJ whole genome shotgun (WGS) entry which is preliminary data.</text>
</comment>
<keyword evidence="4" id="KW-0443">Lipid metabolism</keyword>
<organism evidence="6 7">
    <name type="scientific">Cyphellophora attinorum</name>
    <dbReference type="NCBI Taxonomy" id="1664694"/>
    <lineage>
        <taxon>Eukaryota</taxon>
        <taxon>Fungi</taxon>
        <taxon>Dikarya</taxon>
        <taxon>Ascomycota</taxon>
        <taxon>Pezizomycotina</taxon>
        <taxon>Eurotiomycetes</taxon>
        <taxon>Chaetothyriomycetidae</taxon>
        <taxon>Chaetothyriales</taxon>
        <taxon>Cyphellophoraceae</taxon>
        <taxon>Cyphellophora</taxon>
    </lineage>
</organism>
<keyword evidence="2" id="KW-0378">Hydrolase</keyword>
<dbReference type="Pfam" id="PF03403">
    <property type="entry name" value="PAF-AH_p_II"/>
    <property type="match status" value="1"/>
</dbReference>
<dbReference type="VEuPathDB" id="FungiDB:AB675_8314"/>
<dbReference type="PANTHER" id="PTHR10272">
    <property type="entry name" value="PLATELET-ACTIVATING FACTOR ACETYLHYDROLASE"/>
    <property type="match status" value="1"/>
</dbReference>
<dbReference type="Proteomes" id="UP000038010">
    <property type="component" value="Unassembled WGS sequence"/>
</dbReference>
<dbReference type="OrthoDB" id="4121132at2759"/>
<keyword evidence="3" id="KW-0442">Lipid degradation</keyword>
<dbReference type="AlphaFoldDB" id="A0A0N0NR39"/>
<protein>
    <recommendedName>
        <fullName evidence="1">1-alkyl-2-acetylglycerophosphocholine esterase</fullName>
        <ecNumber evidence="1">3.1.1.47</ecNumber>
    </recommendedName>
</protein>
<dbReference type="RefSeq" id="XP_018004614.1">
    <property type="nucleotide sequence ID" value="XM_018148751.1"/>
</dbReference>
<evidence type="ECO:0000256" key="5">
    <source>
        <dbReference type="SAM" id="SignalP"/>
    </source>
</evidence>
<evidence type="ECO:0000256" key="2">
    <source>
        <dbReference type="ARBA" id="ARBA00022801"/>
    </source>
</evidence>
<dbReference type="ESTHER" id="9euro-a0a0n0nr39">
    <property type="family name" value="PAF-Acetylhydrolase"/>
</dbReference>
<evidence type="ECO:0000313" key="7">
    <source>
        <dbReference type="Proteomes" id="UP000038010"/>
    </source>
</evidence>
<dbReference type="EC" id="3.1.1.47" evidence="1"/>
<sequence>MVKICRIGGILLALARSIQCASPDSMPAVTGTYGAGLVVTSLSDSSRQAVFATIPTSRLLGVSIFYPTSKAADAINQPYFPASLALAFDAEHLEASGLSIPNSTLERLSIPLAASNTSIASPAAGNSSWPTLLFNPAYFTTRHLYSTLLSHLASAGYVVIAFDSPYDSDLFLDPANSTNVMQGNSSADADEMSWINLDYDARVQDFVFVLDNLADLAALIPSCYHSGDDSSCLNTTHVGTLGHSIGGAAAAGAAGTGDPRIIGTANLNGANLGNVVSKGFNVPYLLFTAEGQNSSAGPLINGTGWNEVWDHIPADKWWLILDDAKHYSFSDLPLMLEVMGVTWSNETGDLEQITRSLSGIRGLQILVDFVGAFFGTCFRGGGQPLPRILAAPDKEEWPEVTFDVRTSVLDKQGQPASYTSRANSVNPGQAVLGRMLEHKKELVAAHRWLKDLGTNPPARTRKRPPLILKLTFTKSRTLFNVIPFPDRLTSKLYRHPPIHTYSDL</sequence>
<dbReference type="InterPro" id="IPR029058">
    <property type="entry name" value="AB_hydrolase_fold"/>
</dbReference>
<keyword evidence="5" id="KW-0732">Signal</keyword>
<evidence type="ECO:0000256" key="4">
    <source>
        <dbReference type="ARBA" id="ARBA00023098"/>
    </source>
</evidence>
<dbReference type="GO" id="GO:0016042">
    <property type="term" value="P:lipid catabolic process"/>
    <property type="evidence" value="ECO:0007669"/>
    <property type="project" value="UniProtKB-KW"/>
</dbReference>
<name>A0A0N0NR39_9EURO</name>
<dbReference type="STRING" id="1664694.A0A0N0NR39"/>
<proteinExistence type="predicted"/>
<evidence type="ECO:0000313" key="6">
    <source>
        <dbReference type="EMBL" id="KPI44651.1"/>
    </source>
</evidence>